<dbReference type="AlphaFoldDB" id="A0A7S2NS42"/>
<protein>
    <recommendedName>
        <fullName evidence="4">2Fe-2S ferredoxin-type domain-containing protein</fullName>
    </recommendedName>
</protein>
<accession>A0A7S2NS42</accession>
<keyword evidence="1" id="KW-0408">Iron</keyword>
<dbReference type="CDD" id="cd00207">
    <property type="entry name" value="fer2"/>
    <property type="match status" value="1"/>
</dbReference>
<keyword evidence="1" id="KW-0411">Iron-sulfur</keyword>
<sequence length="162" mass="18170">MKSPPLIITTTIALQGTSCIVQSFQIHSTSCCSYTHAQTQREAAARYYGDDNDDIFSQRQRQRQRTSMNDGLRYQDDDDNEDLTKQFMTQVSLDELEERTNVARPASSGDSLNKVPVKFVNFDSQNPYDFRTALVEKGMNLMDVADDLGVPVPRSCKSGLCG</sequence>
<evidence type="ECO:0000313" key="3">
    <source>
        <dbReference type="EMBL" id="CAD9557393.1"/>
    </source>
</evidence>
<evidence type="ECO:0008006" key="4">
    <source>
        <dbReference type="Google" id="ProtNLM"/>
    </source>
</evidence>
<dbReference type="EMBL" id="HBGY01001671">
    <property type="protein sequence ID" value="CAD9557393.1"/>
    <property type="molecule type" value="Transcribed_RNA"/>
</dbReference>
<dbReference type="GO" id="GO:0051536">
    <property type="term" value="F:iron-sulfur cluster binding"/>
    <property type="evidence" value="ECO:0007669"/>
    <property type="project" value="UniProtKB-KW"/>
</dbReference>
<proteinExistence type="predicted"/>
<reference evidence="3" key="1">
    <citation type="submission" date="2021-01" db="EMBL/GenBank/DDBJ databases">
        <authorList>
            <person name="Corre E."/>
            <person name="Pelletier E."/>
            <person name="Niang G."/>
            <person name="Scheremetjew M."/>
            <person name="Finn R."/>
            <person name="Kale V."/>
            <person name="Holt S."/>
            <person name="Cochrane G."/>
            <person name="Meng A."/>
            <person name="Brown T."/>
            <person name="Cohen L."/>
        </authorList>
    </citation>
    <scope>NUCLEOTIDE SEQUENCE</scope>
    <source>
        <strain evidence="3">B650</strain>
    </source>
</reference>
<evidence type="ECO:0000256" key="2">
    <source>
        <dbReference type="SAM" id="MobiDB-lite"/>
    </source>
</evidence>
<dbReference type="InterPro" id="IPR036010">
    <property type="entry name" value="2Fe-2S_ferredoxin-like_sf"/>
</dbReference>
<organism evidence="3">
    <name type="scientific">Leptocylindrus danicus</name>
    <dbReference type="NCBI Taxonomy" id="163516"/>
    <lineage>
        <taxon>Eukaryota</taxon>
        <taxon>Sar</taxon>
        <taxon>Stramenopiles</taxon>
        <taxon>Ochrophyta</taxon>
        <taxon>Bacillariophyta</taxon>
        <taxon>Coscinodiscophyceae</taxon>
        <taxon>Chaetocerotophycidae</taxon>
        <taxon>Leptocylindrales</taxon>
        <taxon>Leptocylindraceae</taxon>
        <taxon>Leptocylindrus</taxon>
    </lineage>
</organism>
<gene>
    <name evidence="3" type="ORF">LDAN0321_LOCUS1138</name>
</gene>
<keyword evidence="1" id="KW-0479">Metal-binding</keyword>
<dbReference type="InterPro" id="IPR001041">
    <property type="entry name" value="2Fe-2S_ferredoxin-type"/>
</dbReference>
<evidence type="ECO:0000256" key="1">
    <source>
        <dbReference type="ARBA" id="ARBA00023014"/>
    </source>
</evidence>
<name>A0A7S2NS42_9STRA</name>
<dbReference type="SUPFAM" id="SSF54292">
    <property type="entry name" value="2Fe-2S ferredoxin-like"/>
    <property type="match status" value="1"/>
</dbReference>
<feature type="region of interest" description="Disordered" evidence="2">
    <location>
        <begin position="59"/>
        <end position="80"/>
    </location>
</feature>